<dbReference type="EMBL" id="BOMW01000041">
    <property type="protein sequence ID" value="GIF06809.1"/>
    <property type="molecule type" value="Genomic_DNA"/>
</dbReference>
<organism evidence="6 7">
    <name type="scientific">Actinoplanes siamensis</name>
    <dbReference type="NCBI Taxonomy" id="1223317"/>
    <lineage>
        <taxon>Bacteria</taxon>
        <taxon>Bacillati</taxon>
        <taxon>Actinomycetota</taxon>
        <taxon>Actinomycetes</taxon>
        <taxon>Micromonosporales</taxon>
        <taxon>Micromonosporaceae</taxon>
        <taxon>Actinoplanes</taxon>
    </lineage>
</organism>
<evidence type="ECO:0000313" key="6">
    <source>
        <dbReference type="EMBL" id="GIF06809.1"/>
    </source>
</evidence>
<dbReference type="NCBIfam" id="TIGR02050">
    <property type="entry name" value="gshA_cyan_rel"/>
    <property type="match status" value="1"/>
</dbReference>
<evidence type="ECO:0000256" key="1">
    <source>
        <dbReference type="ARBA" id="ARBA00022598"/>
    </source>
</evidence>
<evidence type="ECO:0000256" key="2">
    <source>
        <dbReference type="ARBA" id="ARBA00022741"/>
    </source>
</evidence>
<comment type="similarity">
    <text evidence="5">Belongs to the glutamate--cysteine ligase type 2 family. YbdK subfamily.</text>
</comment>
<dbReference type="InterPro" id="IPR014746">
    <property type="entry name" value="Gln_synth/guanido_kin_cat_dom"/>
</dbReference>
<gene>
    <name evidence="6" type="ORF">Asi03nite_43470</name>
</gene>
<keyword evidence="7" id="KW-1185">Reference proteome</keyword>
<comment type="catalytic activity">
    <reaction evidence="4 5">
        <text>L-cysteine + L-glutamate + ATP = gamma-L-glutamyl-L-cysteine + ADP + phosphate + H(+)</text>
        <dbReference type="Rhea" id="RHEA:13285"/>
        <dbReference type="ChEBI" id="CHEBI:15378"/>
        <dbReference type="ChEBI" id="CHEBI:29985"/>
        <dbReference type="ChEBI" id="CHEBI:30616"/>
        <dbReference type="ChEBI" id="CHEBI:35235"/>
        <dbReference type="ChEBI" id="CHEBI:43474"/>
        <dbReference type="ChEBI" id="CHEBI:58173"/>
        <dbReference type="ChEBI" id="CHEBI:456216"/>
        <dbReference type="EC" id="6.3.2.2"/>
    </reaction>
</comment>
<dbReference type="PANTHER" id="PTHR36510:SF1">
    <property type="entry name" value="GLUTAMATE--CYSTEINE LIGASE 2-RELATED"/>
    <property type="match status" value="1"/>
</dbReference>
<evidence type="ECO:0000313" key="7">
    <source>
        <dbReference type="Proteomes" id="UP000629619"/>
    </source>
</evidence>
<name>A0A919N9P9_9ACTN</name>
<evidence type="ECO:0000256" key="5">
    <source>
        <dbReference type="HAMAP-Rule" id="MF_01609"/>
    </source>
</evidence>
<dbReference type="InterPro" id="IPR011793">
    <property type="entry name" value="YbdK"/>
</dbReference>
<dbReference type="PANTHER" id="PTHR36510">
    <property type="entry name" value="GLUTAMATE--CYSTEINE LIGASE 2-RELATED"/>
    <property type="match status" value="1"/>
</dbReference>
<proteinExistence type="inferred from homology"/>
<evidence type="ECO:0000256" key="3">
    <source>
        <dbReference type="ARBA" id="ARBA00022840"/>
    </source>
</evidence>
<dbReference type="Proteomes" id="UP000629619">
    <property type="component" value="Unassembled WGS sequence"/>
</dbReference>
<reference evidence="6" key="1">
    <citation type="submission" date="2021-01" db="EMBL/GenBank/DDBJ databases">
        <title>Whole genome shotgun sequence of Actinoplanes siamensis NBRC 109076.</title>
        <authorList>
            <person name="Komaki H."/>
            <person name="Tamura T."/>
        </authorList>
    </citation>
    <scope>NUCLEOTIDE SEQUENCE</scope>
    <source>
        <strain evidence="6">NBRC 109076</strain>
    </source>
</reference>
<dbReference type="NCBIfam" id="NF010041">
    <property type="entry name" value="PRK13517.1-1"/>
    <property type="match status" value="1"/>
</dbReference>
<dbReference type="Pfam" id="PF04107">
    <property type="entry name" value="GCS2"/>
    <property type="match status" value="1"/>
</dbReference>
<dbReference type="GO" id="GO:0005524">
    <property type="term" value="F:ATP binding"/>
    <property type="evidence" value="ECO:0007669"/>
    <property type="project" value="UniProtKB-KW"/>
</dbReference>
<comment type="function">
    <text evidence="5">ATP-dependent carboxylate-amine ligase which exhibits weak glutamate--cysteine ligase activity.</text>
</comment>
<protein>
    <recommendedName>
        <fullName evidence="5">Putative glutamate--cysteine ligase 2</fullName>
        <ecNumber evidence="5">6.3.2.2</ecNumber>
    </recommendedName>
    <alternativeName>
        <fullName evidence="5">Gamma-glutamylcysteine synthetase 2</fullName>
        <shortName evidence="5">GCS 2</shortName>
        <shortName evidence="5">Gamma-GCS 2</shortName>
    </alternativeName>
</protein>
<comment type="caution">
    <text evidence="6">The sequence shown here is derived from an EMBL/GenBank/DDBJ whole genome shotgun (WGS) entry which is preliminary data.</text>
</comment>
<dbReference type="InterPro" id="IPR050141">
    <property type="entry name" value="GCL_type2/YbdK_subfam"/>
</dbReference>
<accession>A0A919N9P9</accession>
<dbReference type="HAMAP" id="MF_01609">
    <property type="entry name" value="Glu_cys_ligase_2"/>
    <property type="match status" value="1"/>
</dbReference>
<keyword evidence="3 5" id="KW-0067">ATP-binding</keyword>
<dbReference type="Gene3D" id="3.30.590.20">
    <property type="match status" value="1"/>
</dbReference>
<dbReference type="EC" id="6.3.2.2" evidence="5"/>
<evidence type="ECO:0000256" key="4">
    <source>
        <dbReference type="ARBA" id="ARBA00048819"/>
    </source>
</evidence>
<dbReference type="InterPro" id="IPR006336">
    <property type="entry name" value="GCS2"/>
</dbReference>
<dbReference type="AlphaFoldDB" id="A0A919N9P9"/>
<dbReference type="SUPFAM" id="SSF55931">
    <property type="entry name" value="Glutamine synthetase/guanido kinase"/>
    <property type="match status" value="1"/>
</dbReference>
<sequence>MTDDFTIGVEEEYHLVGTDTFALCGDAEMVEAARAVPGVDAEIGTAQLEVATPVCTGLAGIRSHLVGLRVAASAAIGRNGCRLLAAGTHPFGSWRQQRMTPRPRYVALLERWGVLALQLNISGCHVHVGVPDPDLRAAVSDHCRPWLPALLALTASSPFWEGVDTGYASYRSQWYARWPIAGPPPVLGDDAGFRRHVERLLSVGVIDDASHLYWDVRPSVRYPALEFRVADVCPLVDDAILHAGLVRGLVRTMAGRAASGTPAPDLPDEVARAARWRAARYGLDECLWHPLSGILRPAAEVVGALLDTVAADLREHCEYDELAALLATTLQRGTSASRQRMTMFTSGDLTEVARVVAEETTWHVAPAGRT</sequence>
<dbReference type="RefSeq" id="WP_203682246.1">
    <property type="nucleotide sequence ID" value="NZ_BOMW01000041.1"/>
</dbReference>
<dbReference type="GO" id="GO:0042398">
    <property type="term" value="P:modified amino acid biosynthetic process"/>
    <property type="evidence" value="ECO:0007669"/>
    <property type="project" value="InterPro"/>
</dbReference>
<dbReference type="GO" id="GO:0004357">
    <property type="term" value="F:glutamate-cysteine ligase activity"/>
    <property type="evidence" value="ECO:0007669"/>
    <property type="project" value="UniProtKB-EC"/>
</dbReference>
<keyword evidence="1 5" id="KW-0436">Ligase</keyword>
<keyword evidence="2 5" id="KW-0547">Nucleotide-binding</keyword>